<feature type="region of interest" description="Disordered" evidence="1">
    <location>
        <begin position="90"/>
        <end position="127"/>
    </location>
</feature>
<name>A0AAJ5WRP9_9BACT</name>
<organism evidence="3 4">
    <name type="scientific">Candidatus Pseudobacter hemicellulosilyticus</name>
    <dbReference type="NCBI Taxonomy" id="3121375"/>
    <lineage>
        <taxon>Bacteria</taxon>
        <taxon>Pseudomonadati</taxon>
        <taxon>Bacteroidota</taxon>
        <taxon>Chitinophagia</taxon>
        <taxon>Chitinophagales</taxon>
        <taxon>Chitinophagaceae</taxon>
        <taxon>Pseudobacter</taxon>
    </lineage>
</organism>
<dbReference type="Proteomes" id="UP001220610">
    <property type="component" value="Chromosome"/>
</dbReference>
<evidence type="ECO:0000256" key="2">
    <source>
        <dbReference type="SAM" id="Phobius"/>
    </source>
</evidence>
<accession>A0AAJ5WRP9</accession>
<reference evidence="3" key="1">
    <citation type="submission" date="2023-03" db="EMBL/GenBank/DDBJ databases">
        <title>Andean soil-derived lignocellulolytic bacterial consortium as a source of novel taxa and putative plastic-active enzymes.</title>
        <authorList>
            <person name="Diaz-Garcia L."/>
            <person name="Chuvochina M."/>
            <person name="Feuerriegel G."/>
            <person name="Bunk B."/>
            <person name="Sproer C."/>
            <person name="Streit W.R."/>
            <person name="Rodriguez L.M."/>
            <person name="Overmann J."/>
            <person name="Jimenez D.J."/>
        </authorList>
    </citation>
    <scope>NUCLEOTIDE SEQUENCE</scope>
    <source>
        <strain evidence="3">MAG 7</strain>
    </source>
</reference>
<evidence type="ECO:0000313" key="4">
    <source>
        <dbReference type="Proteomes" id="UP001220610"/>
    </source>
</evidence>
<dbReference type="EMBL" id="CP119311">
    <property type="protein sequence ID" value="WEK36099.1"/>
    <property type="molecule type" value="Genomic_DNA"/>
</dbReference>
<feature type="transmembrane region" description="Helical" evidence="2">
    <location>
        <begin position="33"/>
        <end position="51"/>
    </location>
</feature>
<feature type="compositionally biased region" description="Basic residues" evidence="1">
    <location>
        <begin position="118"/>
        <end position="127"/>
    </location>
</feature>
<keyword evidence="2" id="KW-1133">Transmembrane helix</keyword>
<dbReference type="AlphaFoldDB" id="A0AAJ5WRP9"/>
<proteinExistence type="predicted"/>
<sequence>MMEGNGKWENGKQQLAKWLQSKSSKTSLGIQKVILVAVVLLVGAYCGALLVEPVINRLDKGGLSLSPKIERNEREVIERRIRGLEHMLDSLGRSPAGRKKRDSILRENPGLPDSIGKWKGRLKSLGD</sequence>
<keyword evidence="2" id="KW-0472">Membrane</keyword>
<evidence type="ECO:0000256" key="1">
    <source>
        <dbReference type="SAM" id="MobiDB-lite"/>
    </source>
</evidence>
<gene>
    <name evidence="3" type="ORF">P0Y53_01175</name>
</gene>
<protein>
    <submittedName>
        <fullName evidence="3">Uncharacterized protein</fullName>
    </submittedName>
</protein>
<keyword evidence="2" id="KW-0812">Transmembrane</keyword>
<evidence type="ECO:0000313" key="3">
    <source>
        <dbReference type="EMBL" id="WEK36099.1"/>
    </source>
</evidence>